<gene>
    <name evidence="2" type="ORF">MHEL_19380</name>
</gene>
<dbReference type="InterPro" id="IPR003781">
    <property type="entry name" value="CoA-bd"/>
</dbReference>
<dbReference type="Pfam" id="PF13380">
    <property type="entry name" value="CoA_binding_2"/>
    <property type="match status" value="1"/>
</dbReference>
<evidence type="ECO:0000259" key="1">
    <source>
        <dbReference type="SMART" id="SM00881"/>
    </source>
</evidence>
<proteinExistence type="predicted"/>
<sequence>MAVSFAMGQDSAELEQILRETRTVAVVGASDNPARPSNEVYQYLAKFSHFELYPVNPKISDIDGQPVYPSLADLPIVPDMVDVFRRYDDLPAVLAETLALNPRPKYLWLQQGLRHEEVGAAAQAAGLHVVMDRCLKVDYARLIGR</sequence>
<reference evidence="2 3" key="1">
    <citation type="journal article" date="2019" name="Emerg. Microbes Infect.">
        <title>Comprehensive subspecies identification of 175 nontuberculous mycobacteria species based on 7547 genomic profiles.</title>
        <authorList>
            <person name="Matsumoto Y."/>
            <person name="Kinjo T."/>
            <person name="Motooka D."/>
            <person name="Nabeya D."/>
            <person name="Jung N."/>
            <person name="Uechi K."/>
            <person name="Horii T."/>
            <person name="Iida T."/>
            <person name="Fujita J."/>
            <person name="Nakamura S."/>
        </authorList>
    </citation>
    <scope>NUCLEOTIDE SEQUENCE [LARGE SCALE GENOMIC DNA]</scope>
    <source>
        <strain evidence="2 3">JCM 30396</strain>
    </source>
</reference>
<dbReference type="Proteomes" id="UP000467148">
    <property type="component" value="Chromosome"/>
</dbReference>
<feature type="domain" description="CoA-binding" evidence="1">
    <location>
        <begin position="17"/>
        <end position="113"/>
    </location>
</feature>
<dbReference type="SMART" id="SM00881">
    <property type="entry name" value="CoA_binding"/>
    <property type="match status" value="1"/>
</dbReference>
<name>A0A7I7T609_9MYCO</name>
<keyword evidence="3" id="KW-1185">Reference proteome</keyword>
<dbReference type="KEGG" id="mhev:MHEL_19380"/>
<dbReference type="PANTHER" id="PTHR33303:SF2">
    <property type="entry name" value="COA-BINDING DOMAIN-CONTAINING PROTEIN"/>
    <property type="match status" value="1"/>
</dbReference>
<dbReference type="SUPFAM" id="SSF51735">
    <property type="entry name" value="NAD(P)-binding Rossmann-fold domains"/>
    <property type="match status" value="1"/>
</dbReference>
<organism evidence="2 3">
    <name type="scientific">Mycolicibacterium helvum</name>
    <dbReference type="NCBI Taxonomy" id="1534349"/>
    <lineage>
        <taxon>Bacteria</taxon>
        <taxon>Bacillati</taxon>
        <taxon>Actinomycetota</taxon>
        <taxon>Actinomycetes</taxon>
        <taxon>Mycobacteriales</taxon>
        <taxon>Mycobacteriaceae</taxon>
        <taxon>Mycolicibacterium</taxon>
    </lineage>
</organism>
<protein>
    <submittedName>
        <fullName evidence="2">CoA-binding protein</fullName>
    </submittedName>
</protein>
<accession>A0A7I7T609</accession>
<dbReference type="InterPro" id="IPR036291">
    <property type="entry name" value="NAD(P)-bd_dom_sf"/>
</dbReference>
<dbReference type="Gene3D" id="3.40.50.720">
    <property type="entry name" value="NAD(P)-binding Rossmann-like Domain"/>
    <property type="match status" value="1"/>
</dbReference>
<dbReference type="RefSeq" id="WP_246227833.1">
    <property type="nucleotide sequence ID" value="NZ_AP022596.1"/>
</dbReference>
<evidence type="ECO:0000313" key="2">
    <source>
        <dbReference type="EMBL" id="BBY63695.1"/>
    </source>
</evidence>
<dbReference type="PANTHER" id="PTHR33303">
    <property type="entry name" value="CYTOPLASMIC PROTEIN-RELATED"/>
    <property type="match status" value="1"/>
</dbReference>
<dbReference type="AlphaFoldDB" id="A0A7I7T609"/>
<evidence type="ECO:0000313" key="3">
    <source>
        <dbReference type="Proteomes" id="UP000467148"/>
    </source>
</evidence>
<dbReference type="EMBL" id="AP022596">
    <property type="protein sequence ID" value="BBY63695.1"/>
    <property type="molecule type" value="Genomic_DNA"/>
</dbReference>